<keyword evidence="2" id="KW-1185">Reference proteome</keyword>
<comment type="caution">
    <text evidence="1">The sequence shown here is derived from an EMBL/GenBank/DDBJ whole genome shotgun (WGS) entry which is preliminary data.</text>
</comment>
<protein>
    <submittedName>
        <fullName evidence="1">Uncharacterized protein</fullName>
    </submittedName>
</protein>
<dbReference type="Proteomes" id="UP001140091">
    <property type="component" value="Unassembled WGS sequence"/>
</dbReference>
<feature type="non-terminal residue" evidence="1">
    <location>
        <position position="235"/>
    </location>
</feature>
<reference evidence="1" key="1">
    <citation type="submission" date="2022-06" db="EMBL/GenBank/DDBJ databases">
        <title>Genome Sequence of Candolleomyces eurysporus.</title>
        <authorList>
            <person name="Buettner E."/>
        </authorList>
    </citation>
    <scope>NUCLEOTIDE SEQUENCE</scope>
    <source>
        <strain evidence="1">VTCC 930004</strain>
    </source>
</reference>
<accession>A0A9W8MDW3</accession>
<dbReference type="AlphaFoldDB" id="A0A9W8MDW3"/>
<gene>
    <name evidence="1" type="ORF">H1R20_g12035</name>
</gene>
<organism evidence="1 2">
    <name type="scientific">Candolleomyces eurysporus</name>
    <dbReference type="NCBI Taxonomy" id="2828524"/>
    <lineage>
        <taxon>Eukaryota</taxon>
        <taxon>Fungi</taxon>
        <taxon>Dikarya</taxon>
        <taxon>Basidiomycota</taxon>
        <taxon>Agaricomycotina</taxon>
        <taxon>Agaricomycetes</taxon>
        <taxon>Agaricomycetidae</taxon>
        <taxon>Agaricales</taxon>
        <taxon>Agaricineae</taxon>
        <taxon>Psathyrellaceae</taxon>
        <taxon>Candolleomyces</taxon>
    </lineage>
</organism>
<name>A0A9W8MDW3_9AGAR</name>
<dbReference type="EMBL" id="JANBPK010001196">
    <property type="protein sequence ID" value="KAJ2925059.1"/>
    <property type="molecule type" value="Genomic_DNA"/>
</dbReference>
<evidence type="ECO:0000313" key="2">
    <source>
        <dbReference type="Proteomes" id="UP001140091"/>
    </source>
</evidence>
<proteinExistence type="predicted"/>
<dbReference type="OrthoDB" id="3045818at2759"/>
<sequence>MLNVRRFFFEVAERGVRTDLSAREKPRTIYFVDWNAEEVYLVENAKTIKEVSQAIATGGGLGGLKLKQLETDPEGERIIDRIMEEDEEVMPLLVARLGYTPTPTEDLVDKYLDETEEILGGELAHEVEKPDADLMKESGEAYDDIMRMLEEDMDDEESLLEAEELLGGMKQLTPEEMKPLRDLLVLLKQTDPAKFDELKPAFLEHLVALEREVQNDGKELGELLMKAKQRKSSRS</sequence>
<evidence type="ECO:0000313" key="1">
    <source>
        <dbReference type="EMBL" id="KAJ2925059.1"/>
    </source>
</evidence>